<proteinExistence type="inferred from homology"/>
<feature type="binding site" evidence="6">
    <location>
        <begin position="129"/>
        <end position="130"/>
    </location>
    <ligand>
        <name>S-adenosyl-L-methionine</name>
        <dbReference type="ChEBI" id="CHEBI:59789"/>
    </ligand>
</feature>
<reference evidence="7 8" key="1">
    <citation type="submission" date="2021-03" db="EMBL/GenBank/DDBJ databases">
        <title>Genomic Encyclopedia of Type Strains, Phase IV (KMG-IV): sequencing the most valuable type-strain genomes for metagenomic binning, comparative biology and taxonomic classification.</title>
        <authorList>
            <person name="Goeker M."/>
        </authorList>
    </citation>
    <scope>NUCLEOTIDE SEQUENCE [LARGE SCALE GENOMIC DNA]</scope>
    <source>
        <strain evidence="7 8">DSM 27512</strain>
    </source>
</reference>
<keyword evidence="5 6" id="KW-0949">S-adenosyl-L-methionine</keyword>
<comment type="caution">
    <text evidence="7">The sequence shown here is derived from an EMBL/GenBank/DDBJ whole genome shotgun (WGS) entry which is preliminary data.</text>
</comment>
<comment type="similarity">
    <text evidence="6">Belongs to the methyltransferase superfamily. RNA methyltransferase RsmG family.</text>
</comment>
<comment type="subcellular location">
    <subcellularLocation>
        <location evidence="6">Cytoplasm</location>
    </subcellularLocation>
</comment>
<evidence type="ECO:0000256" key="6">
    <source>
        <dbReference type="HAMAP-Rule" id="MF_00074"/>
    </source>
</evidence>
<protein>
    <recommendedName>
        <fullName evidence="6">Ribosomal RNA small subunit methyltransferase G</fullName>
        <ecNumber evidence="6">2.1.1.-</ecNumber>
    </recommendedName>
    <alternativeName>
        <fullName evidence="6">16S rRNA 7-methylguanosine methyltransferase</fullName>
        <shortName evidence="6">16S rRNA m7G methyltransferase</shortName>
    </alternativeName>
</protein>
<sequence length="239" mass="27025">MNLENLLEDGLKKWNIEISKLQQSQFKIYMDTLLEYNKVMNLTAIEDPQDIYTKHFLDSLSCLSIDIIKNGDRIIDVGTGAGFPSIPIKIMKKDTHITLLDSLNKRINFLKEVGNRVSLENIEYLHSRAEDAGLNKNHREKYDIALARAVAPLPVLLEYCIPFVKKGGYFICQKGPSALEEIKGADKALKILNCEIEKVFDIDIPFTELNHKIIVIKKTGNTPKGYPRKAGKPSKEPLA</sequence>
<dbReference type="PANTHER" id="PTHR31760:SF0">
    <property type="entry name" value="S-ADENOSYL-L-METHIONINE-DEPENDENT METHYLTRANSFERASES SUPERFAMILY PROTEIN"/>
    <property type="match status" value="1"/>
</dbReference>
<dbReference type="PANTHER" id="PTHR31760">
    <property type="entry name" value="S-ADENOSYL-L-METHIONINE-DEPENDENT METHYLTRANSFERASES SUPERFAMILY PROTEIN"/>
    <property type="match status" value="1"/>
</dbReference>
<dbReference type="EC" id="2.1.1.-" evidence="6"/>
<dbReference type="NCBIfam" id="TIGR00138">
    <property type="entry name" value="rsmG_gidB"/>
    <property type="match status" value="1"/>
</dbReference>
<dbReference type="EMBL" id="JAGGLI010000032">
    <property type="protein sequence ID" value="MBP2028555.1"/>
    <property type="molecule type" value="Genomic_DNA"/>
</dbReference>
<dbReference type="GO" id="GO:0032259">
    <property type="term" value="P:methylation"/>
    <property type="evidence" value="ECO:0007669"/>
    <property type="project" value="UniProtKB-KW"/>
</dbReference>
<keyword evidence="2 6" id="KW-0698">rRNA processing</keyword>
<dbReference type="PIRSF" id="PIRSF003078">
    <property type="entry name" value="GidB"/>
    <property type="match status" value="1"/>
</dbReference>
<keyword evidence="4 6" id="KW-0808">Transferase</keyword>
<comment type="function">
    <text evidence="6">Specifically methylates the N7 position of a guanine in 16S rRNA.</text>
</comment>
<name>A0ABS4KL94_9FIRM</name>
<dbReference type="RefSeq" id="WP_209661605.1">
    <property type="nucleotide sequence ID" value="NZ_JAGGLI010000032.1"/>
</dbReference>
<dbReference type="InterPro" id="IPR029063">
    <property type="entry name" value="SAM-dependent_MTases_sf"/>
</dbReference>
<comment type="caution">
    <text evidence="6">Lacks conserved residue(s) required for the propagation of feature annotation.</text>
</comment>
<evidence type="ECO:0000256" key="1">
    <source>
        <dbReference type="ARBA" id="ARBA00022490"/>
    </source>
</evidence>
<accession>A0ABS4KL94</accession>
<feature type="binding site" evidence="6">
    <location>
        <position position="148"/>
    </location>
    <ligand>
        <name>S-adenosyl-L-methionine</name>
        <dbReference type="ChEBI" id="CHEBI:59789"/>
    </ligand>
</feature>
<dbReference type="GO" id="GO:0008168">
    <property type="term" value="F:methyltransferase activity"/>
    <property type="evidence" value="ECO:0007669"/>
    <property type="project" value="UniProtKB-KW"/>
</dbReference>
<gene>
    <name evidence="6" type="primary">rsmG</name>
    <name evidence="7" type="ORF">J2Z35_002381</name>
</gene>
<dbReference type="Pfam" id="PF02527">
    <property type="entry name" value="GidB"/>
    <property type="match status" value="1"/>
</dbReference>
<evidence type="ECO:0000256" key="2">
    <source>
        <dbReference type="ARBA" id="ARBA00022552"/>
    </source>
</evidence>
<keyword evidence="1 6" id="KW-0963">Cytoplasm</keyword>
<dbReference type="HAMAP" id="MF_00074">
    <property type="entry name" value="16SrRNA_methyltr_G"/>
    <property type="match status" value="1"/>
</dbReference>
<evidence type="ECO:0000313" key="7">
    <source>
        <dbReference type="EMBL" id="MBP2028555.1"/>
    </source>
</evidence>
<evidence type="ECO:0000256" key="3">
    <source>
        <dbReference type="ARBA" id="ARBA00022603"/>
    </source>
</evidence>
<dbReference type="Gene3D" id="3.40.50.150">
    <property type="entry name" value="Vaccinia Virus protein VP39"/>
    <property type="match status" value="1"/>
</dbReference>
<keyword evidence="3 6" id="KW-0489">Methyltransferase</keyword>
<organism evidence="7 8">
    <name type="scientific">Acetoanaerobium pronyense</name>
    <dbReference type="NCBI Taxonomy" id="1482736"/>
    <lineage>
        <taxon>Bacteria</taxon>
        <taxon>Bacillati</taxon>
        <taxon>Bacillota</taxon>
        <taxon>Clostridia</taxon>
        <taxon>Peptostreptococcales</taxon>
        <taxon>Filifactoraceae</taxon>
        <taxon>Acetoanaerobium</taxon>
    </lineage>
</organism>
<dbReference type="Proteomes" id="UP001314903">
    <property type="component" value="Unassembled WGS sequence"/>
</dbReference>
<dbReference type="InterPro" id="IPR003682">
    <property type="entry name" value="rRNA_ssu_MeTfrase_G"/>
</dbReference>
<keyword evidence="8" id="KW-1185">Reference proteome</keyword>
<dbReference type="SUPFAM" id="SSF53335">
    <property type="entry name" value="S-adenosyl-L-methionine-dependent methyltransferases"/>
    <property type="match status" value="1"/>
</dbReference>
<evidence type="ECO:0000256" key="4">
    <source>
        <dbReference type="ARBA" id="ARBA00022679"/>
    </source>
</evidence>
<evidence type="ECO:0000256" key="5">
    <source>
        <dbReference type="ARBA" id="ARBA00022691"/>
    </source>
</evidence>
<dbReference type="CDD" id="cd02440">
    <property type="entry name" value="AdoMet_MTases"/>
    <property type="match status" value="1"/>
</dbReference>
<feature type="binding site" evidence="6">
    <location>
        <position position="83"/>
    </location>
    <ligand>
        <name>S-adenosyl-L-methionine</name>
        <dbReference type="ChEBI" id="CHEBI:59789"/>
    </ligand>
</feature>
<evidence type="ECO:0000313" key="8">
    <source>
        <dbReference type="Proteomes" id="UP001314903"/>
    </source>
</evidence>
<feature type="binding site" evidence="6">
    <location>
        <position position="78"/>
    </location>
    <ligand>
        <name>S-adenosyl-L-methionine</name>
        <dbReference type="ChEBI" id="CHEBI:59789"/>
    </ligand>
</feature>